<proteinExistence type="predicted"/>
<feature type="signal peptide" evidence="3">
    <location>
        <begin position="1"/>
        <end position="24"/>
    </location>
</feature>
<keyword evidence="5" id="KW-1185">Reference proteome</keyword>
<dbReference type="AlphaFoldDB" id="A0A8T1W6I1"/>
<keyword evidence="2" id="KW-0812">Transmembrane</keyword>
<evidence type="ECO:0000256" key="1">
    <source>
        <dbReference type="SAM" id="MobiDB-lite"/>
    </source>
</evidence>
<dbReference type="EMBL" id="JAGDFM010000079">
    <property type="protein sequence ID" value="KAG7387409.1"/>
    <property type="molecule type" value="Genomic_DNA"/>
</dbReference>
<feature type="compositionally biased region" description="Polar residues" evidence="1">
    <location>
        <begin position="692"/>
        <end position="707"/>
    </location>
</feature>
<protein>
    <recommendedName>
        <fullName evidence="6">Ig-like domain-containing protein</fullName>
    </recommendedName>
</protein>
<feature type="compositionally biased region" description="Polar residues" evidence="1">
    <location>
        <begin position="618"/>
        <end position="636"/>
    </location>
</feature>
<gene>
    <name evidence="4" type="ORF">PHYPSEUDO_014172</name>
</gene>
<keyword evidence="2" id="KW-1133">Transmembrane helix</keyword>
<reference evidence="4" key="1">
    <citation type="submission" date="2021-02" db="EMBL/GenBank/DDBJ databases">
        <authorList>
            <person name="Palmer J.M."/>
        </authorList>
    </citation>
    <scope>NUCLEOTIDE SEQUENCE</scope>
    <source>
        <strain evidence="4">SCRP734</strain>
    </source>
</reference>
<evidence type="ECO:0000256" key="3">
    <source>
        <dbReference type="SAM" id="SignalP"/>
    </source>
</evidence>
<evidence type="ECO:0008006" key="6">
    <source>
        <dbReference type="Google" id="ProtNLM"/>
    </source>
</evidence>
<evidence type="ECO:0000313" key="4">
    <source>
        <dbReference type="EMBL" id="KAG7387409.1"/>
    </source>
</evidence>
<feature type="transmembrane region" description="Helical" evidence="2">
    <location>
        <begin position="569"/>
        <end position="592"/>
    </location>
</feature>
<feature type="chain" id="PRO_5035907619" description="Ig-like domain-containing protein" evidence="3">
    <location>
        <begin position="25"/>
        <end position="707"/>
    </location>
</feature>
<organism evidence="4 5">
    <name type="scientific">Phytophthora pseudosyringae</name>
    <dbReference type="NCBI Taxonomy" id="221518"/>
    <lineage>
        <taxon>Eukaryota</taxon>
        <taxon>Sar</taxon>
        <taxon>Stramenopiles</taxon>
        <taxon>Oomycota</taxon>
        <taxon>Peronosporomycetes</taxon>
        <taxon>Peronosporales</taxon>
        <taxon>Peronosporaceae</taxon>
        <taxon>Phytophthora</taxon>
    </lineage>
</organism>
<comment type="caution">
    <text evidence="4">The sequence shown here is derived from an EMBL/GenBank/DDBJ whole genome shotgun (WGS) entry which is preliminary data.</text>
</comment>
<evidence type="ECO:0000313" key="5">
    <source>
        <dbReference type="Proteomes" id="UP000694044"/>
    </source>
</evidence>
<dbReference type="OrthoDB" id="105255at2759"/>
<keyword evidence="2" id="KW-0472">Membrane</keyword>
<feature type="region of interest" description="Disordered" evidence="1">
    <location>
        <begin position="675"/>
        <end position="707"/>
    </location>
</feature>
<evidence type="ECO:0000256" key="2">
    <source>
        <dbReference type="SAM" id="Phobius"/>
    </source>
</evidence>
<name>A0A8T1W6I1_9STRA</name>
<accession>A0A8T1W6I1</accession>
<dbReference type="Proteomes" id="UP000694044">
    <property type="component" value="Unassembled WGS sequence"/>
</dbReference>
<feature type="region of interest" description="Disordered" evidence="1">
    <location>
        <begin position="602"/>
        <end position="637"/>
    </location>
</feature>
<keyword evidence="3" id="KW-0732">Signal</keyword>
<sequence>MRSLQALLGASLLSLLLSGVPVAADETSCWEIDGAQSLVTSLAAYTGSACAVDVAIPLVAASYAPNESVALLWGVQLEAASTNAMDVPMPPDSMATLSSDHVGSPVQILSTYVRTCASRLQCTPSISGEDTFTTAQSGNFSSSDATYFETLDDLSFAEEGNYTVAAVAVLGNADNATLLYYFQTFADIVVKEVHVEAVYDSDSTYCRVTAQNPLEDRLDSNALLASSDSSEIEVVIDTNNVVQANHAFDVVWTATLARNASKDVELPSPLEAVYVVDSDGTEESGYYTIVGSVVKLCERDMACDEYSSTITVSSAGYSANFTSAGTATFNASGIAVPSTGWYDGFVQVTLAGANADSQRYDFIKYFEVYATQENVAQQVESEKYANDGSESYCWEVLAATNDLDVDATSVMFSGNSTNCPYTVNMTVSTTTFTVDAGALVSWTVAKQTSYTGTDGVFVNTTTAYDESTGQYVNLPQINVYYCNDTTCSPFSEKKTLAYSAQPMNFSERSGQALFSTKISIPSEGTYALMAHAVVPNGDGLRFDVASFMRMTVTASSASADTSHSSGSHVGLILGLTLGCASVICLAALGFAVMRRRRVEQKAAQQKESRHSFFGFRPLSNTNELPTNSPNSAQGSDESGHFMYVKAQRSPMDMPRASSLSYDPYSRRSFVEAGNEDSGYSFTFSDPEPPYPSSNERTSQTRRTPATP</sequence>